<dbReference type="AlphaFoldDB" id="A0AA88N9W6"/>
<protein>
    <submittedName>
        <fullName evidence="2">Uncharacterized protein</fullName>
    </submittedName>
</protein>
<keyword evidence="3" id="KW-1185">Reference proteome</keyword>
<dbReference type="EMBL" id="JAVHJS010000007">
    <property type="protein sequence ID" value="KAK2853017.1"/>
    <property type="molecule type" value="Genomic_DNA"/>
</dbReference>
<evidence type="ECO:0000313" key="2">
    <source>
        <dbReference type="EMBL" id="KAK2853017.1"/>
    </source>
</evidence>
<sequence>MTLKTQDIHHTSSFPSILDSYLFSEDLGKAVSVAKVMTQVKKLKERRVQRPVSAAELQKRKVLLEQRHLEAYRRLHSLKDRLSQKYAKLLSEKVQRQRQEMKQHTSVHLNTTEKHNGQSSRALSFQELVGSSLKDNAAFLKSLPKTHYYLRQLGQRECLQRIREQEVFRSWMDHSNTKQLEKQLQQIKFSNKSDPGLKLDDLLKKKLNVLPKTQISLAENADQQKHHDTFSESGGGVQVSSPVFHGKQIQEQDESELTFPSVFLQKLQVPRFSTLQPSFLEAFRTNIAPLKANEPLHQSKTASVTQRKLHLMHSLSLFNMAQAQSLLNKNGLMMQYDKANSIQDMMEYVYPNIVLAKELRCRSDPPLPDQSLRDHTTPESSECIKEEINTQADQIASSELSEEVQDSCNSTRTDKVPLSMEDIYSPCILLGKPFNKKMWSNYA</sequence>
<feature type="region of interest" description="Disordered" evidence="1">
    <location>
        <begin position="218"/>
        <end position="237"/>
    </location>
</feature>
<proteinExistence type="predicted"/>
<name>A0AA88N9W6_TACVA</name>
<gene>
    <name evidence="2" type="ORF">Q7C36_008218</name>
</gene>
<dbReference type="Proteomes" id="UP001187315">
    <property type="component" value="Unassembled WGS sequence"/>
</dbReference>
<reference evidence="2" key="1">
    <citation type="submission" date="2023-08" db="EMBL/GenBank/DDBJ databases">
        <title>Pelteobagrus vachellii genome.</title>
        <authorList>
            <person name="Liu H."/>
        </authorList>
    </citation>
    <scope>NUCLEOTIDE SEQUENCE</scope>
    <source>
        <strain evidence="2">PRFRI_2022a</strain>
        <tissue evidence="2">Muscle</tissue>
    </source>
</reference>
<evidence type="ECO:0000256" key="1">
    <source>
        <dbReference type="SAM" id="MobiDB-lite"/>
    </source>
</evidence>
<evidence type="ECO:0000313" key="3">
    <source>
        <dbReference type="Proteomes" id="UP001187315"/>
    </source>
</evidence>
<comment type="caution">
    <text evidence="2">The sequence shown here is derived from an EMBL/GenBank/DDBJ whole genome shotgun (WGS) entry which is preliminary data.</text>
</comment>
<organism evidence="2 3">
    <name type="scientific">Tachysurus vachellii</name>
    <name type="common">Darkbarbel catfish</name>
    <name type="synonym">Pelteobagrus vachellii</name>
    <dbReference type="NCBI Taxonomy" id="175792"/>
    <lineage>
        <taxon>Eukaryota</taxon>
        <taxon>Metazoa</taxon>
        <taxon>Chordata</taxon>
        <taxon>Craniata</taxon>
        <taxon>Vertebrata</taxon>
        <taxon>Euteleostomi</taxon>
        <taxon>Actinopterygii</taxon>
        <taxon>Neopterygii</taxon>
        <taxon>Teleostei</taxon>
        <taxon>Ostariophysi</taxon>
        <taxon>Siluriformes</taxon>
        <taxon>Bagridae</taxon>
        <taxon>Tachysurus</taxon>
    </lineage>
</organism>
<accession>A0AA88N9W6</accession>